<keyword evidence="1" id="KW-0812">Transmembrane</keyword>
<gene>
    <name evidence="2" type="ORF">MCNOR_2807</name>
</gene>
<feature type="transmembrane region" description="Helical" evidence="1">
    <location>
        <begin position="12"/>
        <end position="33"/>
    </location>
</feature>
<evidence type="ECO:0000313" key="2">
    <source>
        <dbReference type="EMBL" id="CAI8867629.1"/>
    </source>
</evidence>
<organism evidence="2 3">
    <name type="scientific">Methylococcus capsulatus</name>
    <dbReference type="NCBI Taxonomy" id="414"/>
    <lineage>
        <taxon>Bacteria</taxon>
        <taxon>Pseudomonadati</taxon>
        <taxon>Pseudomonadota</taxon>
        <taxon>Gammaproteobacteria</taxon>
        <taxon>Methylococcales</taxon>
        <taxon>Methylococcaceae</taxon>
        <taxon>Methylococcus</taxon>
    </lineage>
</organism>
<name>A0AA35UMJ8_METCP</name>
<feature type="transmembrane region" description="Helical" evidence="1">
    <location>
        <begin position="66"/>
        <end position="82"/>
    </location>
</feature>
<dbReference type="Proteomes" id="UP001158598">
    <property type="component" value="Chromosome"/>
</dbReference>
<keyword evidence="1" id="KW-1133">Transmembrane helix</keyword>
<dbReference type="RefSeq" id="WP_017365493.1">
    <property type="nucleotide sequence ID" value="NZ_CP079097.1"/>
</dbReference>
<feature type="transmembrane region" description="Helical" evidence="1">
    <location>
        <begin position="120"/>
        <end position="136"/>
    </location>
</feature>
<proteinExistence type="predicted"/>
<dbReference type="AlphaFoldDB" id="A0AA35UMJ8"/>
<sequence>MTIDKRKLIRYGLPAIFLILAAFAGELMLEGLIEFADLLLELSQHALTTFYSKVFELDHLEAQHKAAWTSMITFIIVLILAIRKLAPKVALKIEEGRTWCRDRRDALRTWWRGLGWFKKTAYVGGGVAVLAGLAMIL</sequence>
<evidence type="ECO:0000313" key="3">
    <source>
        <dbReference type="Proteomes" id="UP001158598"/>
    </source>
</evidence>
<accession>A0AA35UMJ8</accession>
<dbReference type="EMBL" id="OX458332">
    <property type="protein sequence ID" value="CAI8867629.1"/>
    <property type="molecule type" value="Genomic_DNA"/>
</dbReference>
<evidence type="ECO:0000256" key="1">
    <source>
        <dbReference type="SAM" id="Phobius"/>
    </source>
</evidence>
<reference evidence="2" key="1">
    <citation type="submission" date="2023-03" db="EMBL/GenBank/DDBJ databases">
        <authorList>
            <person name="Pearce D."/>
        </authorList>
    </citation>
    <scope>NUCLEOTIDE SEQUENCE</scope>
    <source>
        <strain evidence="2">Mc</strain>
    </source>
</reference>
<keyword evidence="1" id="KW-0472">Membrane</keyword>
<protein>
    <submittedName>
        <fullName evidence="2">Uncharacterized protein</fullName>
    </submittedName>
</protein>